<reference evidence="6" key="1">
    <citation type="submission" date="2022-07" db="EMBL/GenBank/DDBJ databases">
        <authorList>
            <person name="Trinca V."/>
            <person name="Uliana J.V.C."/>
            <person name="Torres T.T."/>
            <person name="Ward R.J."/>
            <person name="Monesi N."/>
        </authorList>
    </citation>
    <scope>NUCLEOTIDE SEQUENCE</scope>
    <source>
        <strain evidence="6">HSMRA1968</strain>
        <tissue evidence="6">Whole embryos</tissue>
    </source>
</reference>
<evidence type="ECO:0000256" key="3">
    <source>
        <dbReference type="ARBA" id="ARBA00022989"/>
    </source>
</evidence>
<comment type="subcellular location">
    <subcellularLocation>
        <location evidence="1">Membrane</location>
        <topology evidence="1">Multi-pass membrane protein</topology>
    </subcellularLocation>
</comment>
<dbReference type="GO" id="GO:0016020">
    <property type="term" value="C:membrane"/>
    <property type="evidence" value="ECO:0007669"/>
    <property type="project" value="UniProtKB-SubCell"/>
</dbReference>
<feature type="transmembrane region" description="Helical" evidence="5">
    <location>
        <begin position="12"/>
        <end position="31"/>
    </location>
</feature>
<keyword evidence="4 5" id="KW-0472">Membrane</keyword>
<dbReference type="AlphaFoldDB" id="A0A9Q0NCQ4"/>
<dbReference type="Gene3D" id="1.10.1450.10">
    <property type="entry name" value="Tetraspanin"/>
    <property type="match status" value="1"/>
</dbReference>
<evidence type="ECO:0000313" key="7">
    <source>
        <dbReference type="Proteomes" id="UP001151699"/>
    </source>
</evidence>
<dbReference type="Proteomes" id="UP001151699">
    <property type="component" value="Chromosome A"/>
</dbReference>
<organism evidence="6 7">
    <name type="scientific">Pseudolycoriella hygida</name>
    <dbReference type="NCBI Taxonomy" id="35572"/>
    <lineage>
        <taxon>Eukaryota</taxon>
        <taxon>Metazoa</taxon>
        <taxon>Ecdysozoa</taxon>
        <taxon>Arthropoda</taxon>
        <taxon>Hexapoda</taxon>
        <taxon>Insecta</taxon>
        <taxon>Pterygota</taxon>
        <taxon>Neoptera</taxon>
        <taxon>Endopterygota</taxon>
        <taxon>Diptera</taxon>
        <taxon>Nematocera</taxon>
        <taxon>Sciaroidea</taxon>
        <taxon>Sciaridae</taxon>
        <taxon>Pseudolycoriella</taxon>
    </lineage>
</organism>
<dbReference type="InterPro" id="IPR018499">
    <property type="entry name" value="Tetraspanin/Peripherin"/>
</dbReference>
<dbReference type="SUPFAM" id="SSF48652">
    <property type="entry name" value="Tetraspanin"/>
    <property type="match status" value="1"/>
</dbReference>
<feature type="transmembrane region" description="Helical" evidence="5">
    <location>
        <begin position="198"/>
        <end position="223"/>
    </location>
</feature>
<dbReference type="EMBL" id="WJQU01000001">
    <property type="protein sequence ID" value="KAJ6646939.1"/>
    <property type="molecule type" value="Genomic_DNA"/>
</dbReference>
<dbReference type="OrthoDB" id="7773282at2759"/>
<evidence type="ECO:0000256" key="4">
    <source>
        <dbReference type="ARBA" id="ARBA00023136"/>
    </source>
</evidence>
<feature type="transmembrane region" description="Helical" evidence="5">
    <location>
        <begin position="51"/>
        <end position="70"/>
    </location>
</feature>
<keyword evidence="7" id="KW-1185">Reference proteome</keyword>
<sequence>MPETEQNEINIKLFLFELFGFNVFLSYIGGLPLLRRLTDSYSNHLSSLLKLWEFFIFTASLNGIFGGYMINGSRKFLKQSIEATLFRGIEDYYIDPQWRLIWDGFQYNEQCCGVANFKDWQSLSWRTNLDENRSNESDENQLSVTPYSCCKKQSVCYGNTFREKASPIWIEIPPSINMTLINEEGCFQIFSQRLDETCAIILIVVGIVFILQIFIMICMTILMNNKTMTTKRTSNQQSQTDLPKGTPLLLSGSDSFEIVDECEQSDDDGRTVHKKTSKVYILKSHNRKNRVAFADFFGDDECDTHELLTRSTE</sequence>
<keyword evidence="3 5" id="KW-1133">Transmembrane helix</keyword>
<evidence type="ECO:0000256" key="2">
    <source>
        <dbReference type="ARBA" id="ARBA00022692"/>
    </source>
</evidence>
<evidence type="ECO:0000313" key="6">
    <source>
        <dbReference type="EMBL" id="KAJ6646939.1"/>
    </source>
</evidence>
<dbReference type="InterPro" id="IPR008952">
    <property type="entry name" value="Tetraspanin_EC2_sf"/>
</dbReference>
<name>A0A9Q0NCQ4_9DIPT</name>
<keyword evidence="2 5" id="KW-0812">Transmembrane</keyword>
<proteinExistence type="predicted"/>
<evidence type="ECO:0000256" key="5">
    <source>
        <dbReference type="SAM" id="Phobius"/>
    </source>
</evidence>
<feature type="non-terminal residue" evidence="6">
    <location>
        <position position="313"/>
    </location>
</feature>
<comment type="caution">
    <text evidence="6">The sequence shown here is derived from an EMBL/GenBank/DDBJ whole genome shotgun (WGS) entry which is preliminary data.</text>
</comment>
<gene>
    <name evidence="6" type="ORF">Bhyg_02155</name>
</gene>
<evidence type="ECO:0000256" key="1">
    <source>
        <dbReference type="ARBA" id="ARBA00004141"/>
    </source>
</evidence>
<protein>
    <recommendedName>
        <fullName evidence="8">Tetraspanin</fullName>
    </recommendedName>
</protein>
<accession>A0A9Q0NCQ4</accession>
<dbReference type="Pfam" id="PF00335">
    <property type="entry name" value="Tetraspanin"/>
    <property type="match status" value="1"/>
</dbReference>
<evidence type="ECO:0008006" key="8">
    <source>
        <dbReference type="Google" id="ProtNLM"/>
    </source>
</evidence>